<keyword evidence="2" id="KW-0732">Signal</keyword>
<evidence type="ECO:0000256" key="2">
    <source>
        <dbReference type="SAM" id="SignalP"/>
    </source>
</evidence>
<name>A0ABU0YSC9_9PROT</name>
<proteinExistence type="predicted"/>
<protein>
    <recommendedName>
        <fullName evidence="5">Secreted protein</fullName>
    </recommendedName>
</protein>
<keyword evidence="1" id="KW-0472">Membrane</keyword>
<keyword evidence="1" id="KW-1133">Transmembrane helix</keyword>
<dbReference type="EMBL" id="JAUYVI010000007">
    <property type="protein sequence ID" value="MDQ7250623.1"/>
    <property type="molecule type" value="Genomic_DNA"/>
</dbReference>
<dbReference type="Proteomes" id="UP001230156">
    <property type="component" value="Unassembled WGS sequence"/>
</dbReference>
<feature type="transmembrane region" description="Helical" evidence="1">
    <location>
        <begin position="196"/>
        <end position="215"/>
    </location>
</feature>
<gene>
    <name evidence="3" type="ORF">Q8A70_23240</name>
</gene>
<feature type="chain" id="PRO_5047060345" description="Secreted protein" evidence="2">
    <location>
        <begin position="31"/>
        <end position="224"/>
    </location>
</feature>
<evidence type="ECO:0000313" key="4">
    <source>
        <dbReference type="Proteomes" id="UP001230156"/>
    </source>
</evidence>
<evidence type="ECO:0008006" key="5">
    <source>
        <dbReference type="Google" id="ProtNLM"/>
    </source>
</evidence>
<keyword evidence="4" id="KW-1185">Reference proteome</keyword>
<accession>A0ABU0YSC9</accession>
<evidence type="ECO:0000313" key="3">
    <source>
        <dbReference type="EMBL" id="MDQ7250623.1"/>
    </source>
</evidence>
<sequence>MMVHRIAQKTAAILFGVGLAFGLTALPAAATTLLVDQGMTTLDSNTGLEWLDITLTQGQSYNAVAAGYGGYTTSGWRFATITDLYQLFTDAGGGGSYPVGTTSSGSNPAFAAATLLSLRLGTLYFEAVGDTLQFGADGYLADVLTPGKHFTGAWDVMVKTGSVYGELFAINQRDNSVASPYYGSFLVRNTVATTPVPPALLLFLTALGGLGVAAWRRRTGTATA</sequence>
<evidence type="ECO:0000256" key="1">
    <source>
        <dbReference type="SAM" id="Phobius"/>
    </source>
</evidence>
<reference evidence="4" key="1">
    <citation type="submission" date="2023-08" db="EMBL/GenBank/DDBJ databases">
        <title>Rhodospirillaceae gen. nov., a novel taxon isolated from the Yangtze River Yuezi River estuary sludge.</title>
        <authorList>
            <person name="Ruan L."/>
        </authorList>
    </citation>
    <scope>NUCLEOTIDE SEQUENCE [LARGE SCALE GENOMIC DNA]</scope>
    <source>
        <strain evidence="4">R-7</strain>
    </source>
</reference>
<organism evidence="3 4">
    <name type="scientific">Dongia sedimenti</name>
    <dbReference type="NCBI Taxonomy" id="3064282"/>
    <lineage>
        <taxon>Bacteria</taxon>
        <taxon>Pseudomonadati</taxon>
        <taxon>Pseudomonadota</taxon>
        <taxon>Alphaproteobacteria</taxon>
        <taxon>Rhodospirillales</taxon>
        <taxon>Dongiaceae</taxon>
        <taxon>Dongia</taxon>
    </lineage>
</organism>
<keyword evidence="1" id="KW-0812">Transmembrane</keyword>
<comment type="caution">
    <text evidence="3">The sequence shown here is derived from an EMBL/GenBank/DDBJ whole genome shotgun (WGS) entry which is preliminary data.</text>
</comment>
<feature type="signal peptide" evidence="2">
    <location>
        <begin position="1"/>
        <end position="30"/>
    </location>
</feature>
<dbReference type="RefSeq" id="WP_379960131.1">
    <property type="nucleotide sequence ID" value="NZ_JAUYVI010000007.1"/>
</dbReference>